<dbReference type="AlphaFoldDB" id="A0A6J6ITE1"/>
<name>A0A6J6ITE1_9ZZZZ</name>
<gene>
    <name evidence="2" type="ORF">UFOPK2106_00046</name>
</gene>
<sequence length="195" mass="21447">MSDAAAQRRARQTLINLLLSLGATVGVMVLLVLAVPRDDSNRIQPVDYVAIANQASSEAPGKLLVPTIPVDWYSNAARYRSSAQDGVANWYVGFVGPNNEFLAMTQGIDVNQTWMQLMLESNKPSGEVLIQGKSWSVYESARENNPPKSKDYMMVLEYENNAVFVYGVAPKSVLEDLALQLVVLIDEKQPSEAVN</sequence>
<feature type="transmembrane region" description="Helical" evidence="1">
    <location>
        <begin position="14"/>
        <end position="35"/>
    </location>
</feature>
<keyword evidence="1" id="KW-0472">Membrane</keyword>
<dbReference type="Pfam" id="PF14030">
    <property type="entry name" value="DUF4245"/>
    <property type="match status" value="1"/>
</dbReference>
<dbReference type="EMBL" id="CAEZVS010000003">
    <property type="protein sequence ID" value="CAB4627860.1"/>
    <property type="molecule type" value="Genomic_DNA"/>
</dbReference>
<evidence type="ECO:0000313" key="2">
    <source>
        <dbReference type="EMBL" id="CAB4627860.1"/>
    </source>
</evidence>
<dbReference type="InterPro" id="IPR025339">
    <property type="entry name" value="DUF4245"/>
</dbReference>
<keyword evidence="1" id="KW-0812">Transmembrane</keyword>
<keyword evidence="1" id="KW-1133">Transmembrane helix</keyword>
<accession>A0A6J6ITE1</accession>
<proteinExistence type="predicted"/>
<organism evidence="2">
    <name type="scientific">freshwater metagenome</name>
    <dbReference type="NCBI Taxonomy" id="449393"/>
    <lineage>
        <taxon>unclassified sequences</taxon>
        <taxon>metagenomes</taxon>
        <taxon>ecological metagenomes</taxon>
    </lineage>
</organism>
<evidence type="ECO:0000256" key="1">
    <source>
        <dbReference type="SAM" id="Phobius"/>
    </source>
</evidence>
<reference evidence="2" key="1">
    <citation type="submission" date="2020-05" db="EMBL/GenBank/DDBJ databases">
        <authorList>
            <person name="Chiriac C."/>
            <person name="Salcher M."/>
            <person name="Ghai R."/>
            <person name="Kavagutti S V."/>
        </authorList>
    </citation>
    <scope>NUCLEOTIDE SEQUENCE</scope>
</reference>
<protein>
    <submittedName>
        <fullName evidence="2">Unannotated protein</fullName>
    </submittedName>
</protein>